<protein>
    <submittedName>
        <fullName evidence="9">Carbohydrate ABC transporter membrane protein 1 (CUT1 family)</fullName>
    </submittedName>
</protein>
<keyword evidence="3" id="KW-1003">Cell membrane</keyword>
<comment type="similarity">
    <text evidence="7">Belongs to the binding-protein-dependent transport system permease family.</text>
</comment>
<organism evidence="9 10">
    <name type="scientific">Harryflintia acetispora</name>
    <dbReference type="NCBI Taxonomy" id="1849041"/>
    <lineage>
        <taxon>Bacteria</taxon>
        <taxon>Bacillati</taxon>
        <taxon>Bacillota</taxon>
        <taxon>Clostridia</taxon>
        <taxon>Eubacteriales</taxon>
        <taxon>Oscillospiraceae</taxon>
        <taxon>Harryflintia</taxon>
    </lineage>
</organism>
<feature type="transmembrane region" description="Helical" evidence="7">
    <location>
        <begin position="272"/>
        <end position="292"/>
    </location>
</feature>
<dbReference type="PROSITE" id="PS50928">
    <property type="entry name" value="ABC_TM1"/>
    <property type="match status" value="1"/>
</dbReference>
<name>A0A9X8Y8R3_9FIRM</name>
<keyword evidence="10" id="KW-1185">Reference proteome</keyword>
<gene>
    <name evidence="9" type="ORF">EDD78_103237</name>
</gene>
<evidence type="ECO:0000313" key="9">
    <source>
        <dbReference type="EMBL" id="TCL44199.1"/>
    </source>
</evidence>
<dbReference type="EMBL" id="SLUK01000003">
    <property type="protein sequence ID" value="TCL44199.1"/>
    <property type="molecule type" value="Genomic_DNA"/>
</dbReference>
<dbReference type="InterPro" id="IPR035906">
    <property type="entry name" value="MetI-like_sf"/>
</dbReference>
<evidence type="ECO:0000256" key="1">
    <source>
        <dbReference type="ARBA" id="ARBA00004651"/>
    </source>
</evidence>
<dbReference type="Gene3D" id="1.10.3720.10">
    <property type="entry name" value="MetI-like"/>
    <property type="match status" value="1"/>
</dbReference>
<dbReference type="InterPro" id="IPR051393">
    <property type="entry name" value="ABC_transporter_permease"/>
</dbReference>
<comment type="subcellular location">
    <subcellularLocation>
        <location evidence="1 7">Cell membrane</location>
        <topology evidence="1 7">Multi-pass membrane protein</topology>
    </subcellularLocation>
</comment>
<comment type="caution">
    <text evidence="9">The sequence shown here is derived from an EMBL/GenBank/DDBJ whole genome shotgun (WGS) entry which is preliminary data.</text>
</comment>
<dbReference type="PANTHER" id="PTHR30193">
    <property type="entry name" value="ABC TRANSPORTER PERMEASE PROTEIN"/>
    <property type="match status" value="1"/>
</dbReference>
<feature type="domain" description="ABC transmembrane type-1" evidence="8">
    <location>
        <begin position="84"/>
        <end position="288"/>
    </location>
</feature>
<dbReference type="CDD" id="cd06261">
    <property type="entry name" value="TM_PBP2"/>
    <property type="match status" value="1"/>
</dbReference>
<evidence type="ECO:0000256" key="4">
    <source>
        <dbReference type="ARBA" id="ARBA00022692"/>
    </source>
</evidence>
<evidence type="ECO:0000256" key="5">
    <source>
        <dbReference type="ARBA" id="ARBA00022989"/>
    </source>
</evidence>
<keyword evidence="6 7" id="KW-0472">Membrane</keyword>
<dbReference type="RefSeq" id="WP_242942143.1">
    <property type="nucleotide sequence ID" value="NZ_SLUK01000003.1"/>
</dbReference>
<evidence type="ECO:0000259" key="8">
    <source>
        <dbReference type="PROSITE" id="PS50928"/>
    </source>
</evidence>
<dbReference type="AlphaFoldDB" id="A0A9X8Y8R3"/>
<feature type="transmembrane region" description="Helical" evidence="7">
    <location>
        <begin position="24"/>
        <end position="46"/>
    </location>
</feature>
<keyword evidence="5 7" id="KW-1133">Transmembrane helix</keyword>
<sequence length="299" mass="33785">MNSTTAAPKRSAPQRIARYMRREAPYLVMILPAFLFFFLFVLLPLIEGIPISFTEWDGFSDVRPFVGFQNYAKLFHDKFVYNAVGNTLEFTIYEVVLCNVLGLLIAVWLKKACAHNNLFRTLIFMPHVISLLLSSYMVRYIFNEFYNVTGVVNILAVPKTVIIGLALIAIWRDTGYCMVIYLAAIQGVDESLYEVARIEGAGRITQFFKITVPMIMPAITANVTLLTAWGLKLYDYPMAATGGGGPGRASESVNIYIYNNIFPYFKAGYGQALAIVWVIVIFIITQCIQGYLRRKEVEL</sequence>
<reference evidence="9 10" key="1">
    <citation type="submission" date="2019-03" db="EMBL/GenBank/DDBJ databases">
        <title>Genomic Encyclopedia of Type Strains, Phase IV (KMG-IV): sequencing the most valuable type-strain genomes for metagenomic binning, comparative biology and taxonomic classification.</title>
        <authorList>
            <person name="Goeker M."/>
        </authorList>
    </citation>
    <scope>NUCLEOTIDE SEQUENCE [LARGE SCALE GENOMIC DNA]</scope>
    <source>
        <strain evidence="9 10">DSM 100433</strain>
    </source>
</reference>
<dbReference type="GO" id="GO:0005886">
    <property type="term" value="C:plasma membrane"/>
    <property type="evidence" value="ECO:0007669"/>
    <property type="project" value="UniProtKB-SubCell"/>
</dbReference>
<dbReference type="GO" id="GO:0055085">
    <property type="term" value="P:transmembrane transport"/>
    <property type="evidence" value="ECO:0007669"/>
    <property type="project" value="InterPro"/>
</dbReference>
<dbReference type="Proteomes" id="UP000294682">
    <property type="component" value="Unassembled WGS sequence"/>
</dbReference>
<evidence type="ECO:0000256" key="3">
    <source>
        <dbReference type="ARBA" id="ARBA00022475"/>
    </source>
</evidence>
<feature type="transmembrane region" description="Helical" evidence="7">
    <location>
        <begin position="207"/>
        <end position="229"/>
    </location>
</feature>
<dbReference type="Pfam" id="PF00528">
    <property type="entry name" value="BPD_transp_1"/>
    <property type="match status" value="1"/>
</dbReference>
<evidence type="ECO:0000313" key="10">
    <source>
        <dbReference type="Proteomes" id="UP000294682"/>
    </source>
</evidence>
<dbReference type="InterPro" id="IPR000515">
    <property type="entry name" value="MetI-like"/>
</dbReference>
<evidence type="ECO:0000256" key="2">
    <source>
        <dbReference type="ARBA" id="ARBA00022448"/>
    </source>
</evidence>
<feature type="transmembrane region" description="Helical" evidence="7">
    <location>
        <begin position="121"/>
        <end position="142"/>
    </location>
</feature>
<dbReference type="PANTHER" id="PTHR30193:SF37">
    <property type="entry name" value="INNER MEMBRANE ABC TRANSPORTER PERMEASE PROTEIN YCJO"/>
    <property type="match status" value="1"/>
</dbReference>
<proteinExistence type="inferred from homology"/>
<evidence type="ECO:0000256" key="6">
    <source>
        <dbReference type="ARBA" id="ARBA00023136"/>
    </source>
</evidence>
<keyword evidence="4 7" id="KW-0812">Transmembrane</keyword>
<feature type="transmembrane region" description="Helical" evidence="7">
    <location>
        <begin position="148"/>
        <end position="171"/>
    </location>
</feature>
<keyword evidence="2 7" id="KW-0813">Transport</keyword>
<feature type="transmembrane region" description="Helical" evidence="7">
    <location>
        <begin position="90"/>
        <end position="109"/>
    </location>
</feature>
<evidence type="ECO:0000256" key="7">
    <source>
        <dbReference type="RuleBase" id="RU363032"/>
    </source>
</evidence>
<dbReference type="SUPFAM" id="SSF161098">
    <property type="entry name" value="MetI-like"/>
    <property type="match status" value="1"/>
</dbReference>
<accession>A0A9X8Y8R3</accession>